<accession>A0A1K0HCQ3</accession>
<organism evidence="2 3">
    <name type="scientific">Ustilago bromivora</name>
    <dbReference type="NCBI Taxonomy" id="307758"/>
    <lineage>
        <taxon>Eukaryota</taxon>
        <taxon>Fungi</taxon>
        <taxon>Dikarya</taxon>
        <taxon>Basidiomycota</taxon>
        <taxon>Ustilaginomycotina</taxon>
        <taxon>Ustilaginomycetes</taxon>
        <taxon>Ustilaginales</taxon>
        <taxon>Ustilaginaceae</taxon>
        <taxon>Ustilago</taxon>
    </lineage>
</organism>
<evidence type="ECO:0000313" key="3">
    <source>
        <dbReference type="Proteomes" id="UP000179920"/>
    </source>
</evidence>
<dbReference type="Proteomes" id="UP000179920">
    <property type="component" value="Chromosome VI"/>
</dbReference>
<feature type="region of interest" description="Disordered" evidence="1">
    <location>
        <begin position="1"/>
        <end position="89"/>
    </location>
</feature>
<reference evidence="3" key="1">
    <citation type="submission" date="2016-04" db="EMBL/GenBank/DDBJ databases">
        <authorList>
            <person name="Guldener U."/>
            <person name="Guldener U."/>
        </authorList>
    </citation>
    <scope>NUCLEOTIDE SEQUENCE [LARGE SCALE GENOMIC DNA]</scope>
    <source>
        <strain evidence="3">UB2112</strain>
    </source>
</reference>
<evidence type="ECO:0000256" key="1">
    <source>
        <dbReference type="SAM" id="MobiDB-lite"/>
    </source>
</evidence>
<protein>
    <submittedName>
        <fullName evidence="2">Uncharacterized protein</fullName>
    </submittedName>
</protein>
<dbReference type="EMBL" id="LT558122">
    <property type="protein sequence ID" value="SAM82050.1"/>
    <property type="molecule type" value="Genomic_DNA"/>
</dbReference>
<dbReference type="AlphaFoldDB" id="A0A1K0HCQ3"/>
<proteinExistence type="predicted"/>
<feature type="compositionally biased region" description="Basic and acidic residues" evidence="1">
    <location>
        <begin position="74"/>
        <end position="89"/>
    </location>
</feature>
<gene>
    <name evidence="2" type="ORF">UBRO_20289</name>
</gene>
<evidence type="ECO:0000313" key="2">
    <source>
        <dbReference type="EMBL" id="SAM82050.1"/>
    </source>
</evidence>
<feature type="compositionally biased region" description="Polar residues" evidence="1">
    <location>
        <begin position="62"/>
        <end position="73"/>
    </location>
</feature>
<sequence>MYATPRRFNGQRKVTPDQPSSKQKKKERGTNETKGQIKKSNRTRDERARQKGQKCGRWSIERTGTQRSSQGGQEQRKDKGQCEVQGKRTDARLLDRSEMQMLGNEALAELQRGIRASLARE</sequence>
<name>A0A1K0HCQ3_9BASI</name>